<dbReference type="Pfam" id="PF00627">
    <property type="entry name" value="UBA"/>
    <property type="match status" value="1"/>
</dbReference>
<evidence type="ECO:0000256" key="3">
    <source>
        <dbReference type="ARBA" id="ARBA00022989"/>
    </source>
</evidence>
<feature type="transmembrane region" description="Helical" evidence="5">
    <location>
        <begin position="21"/>
        <end position="41"/>
    </location>
</feature>
<evidence type="ECO:0000256" key="4">
    <source>
        <dbReference type="ARBA" id="ARBA00023136"/>
    </source>
</evidence>
<dbReference type="Gene3D" id="1.20.1540.10">
    <property type="entry name" value="Rhomboid-like"/>
    <property type="match status" value="1"/>
</dbReference>
<keyword evidence="7" id="KW-1185">Reference proteome</keyword>
<reference evidence="8" key="1">
    <citation type="submission" date="2025-08" db="UniProtKB">
        <authorList>
            <consortium name="RefSeq"/>
        </authorList>
    </citation>
    <scope>IDENTIFICATION</scope>
    <source>
        <tissue evidence="8">Muscle</tissue>
    </source>
</reference>
<feature type="domain" description="UBA" evidence="6">
    <location>
        <begin position="342"/>
        <end position="382"/>
    </location>
</feature>
<dbReference type="InterPro" id="IPR015940">
    <property type="entry name" value="UBA"/>
</dbReference>
<keyword evidence="4 5" id="KW-0472">Membrane</keyword>
<evidence type="ECO:0000313" key="8">
    <source>
        <dbReference type="RefSeq" id="XP_022257480.1"/>
    </source>
</evidence>
<dbReference type="Gene3D" id="1.10.8.10">
    <property type="entry name" value="DNA helicase RuvA subunit, C-terminal domain"/>
    <property type="match status" value="1"/>
</dbReference>
<organism evidence="7 8">
    <name type="scientific">Limulus polyphemus</name>
    <name type="common">Atlantic horseshoe crab</name>
    <dbReference type="NCBI Taxonomy" id="6850"/>
    <lineage>
        <taxon>Eukaryota</taxon>
        <taxon>Metazoa</taxon>
        <taxon>Ecdysozoa</taxon>
        <taxon>Arthropoda</taxon>
        <taxon>Chelicerata</taxon>
        <taxon>Merostomata</taxon>
        <taxon>Xiphosura</taxon>
        <taxon>Limulidae</taxon>
        <taxon>Limulus</taxon>
    </lineage>
</organism>
<gene>
    <name evidence="8" type="primary">LOC106473313</name>
</gene>
<accession>A0ABM1TNM4</accession>
<keyword evidence="2 5" id="KW-0812">Transmembrane</keyword>
<dbReference type="InterPro" id="IPR009060">
    <property type="entry name" value="UBA-like_sf"/>
</dbReference>
<dbReference type="PANTHER" id="PTHR43066">
    <property type="entry name" value="RHOMBOID-RELATED PROTEIN"/>
    <property type="match status" value="1"/>
</dbReference>
<protein>
    <submittedName>
        <fullName evidence="8">Ubiquitin-associated domain-containing protein 2-like</fullName>
    </submittedName>
</protein>
<feature type="transmembrane region" description="Helical" evidence="5">
    <location>
        <begin position="61"/>
        <end position="84"/>
    </location>
</feature>
<dbReference type="GeneID" id="106473313"/>
<evidence type="ECO:0000256" key="1">
    <source>
        <dbReference type="ARBA" id="ARBA00004141"/>
    </source>
</evidence>
<evidence type="ECO:0000259" key="6">
    <source>
        <dbReference type="PROSITE" id="PS50030"/>
    </source>
</evidence>
<dbReference type="SUPFAM" id="SSF144091">
    <property type="entry name" value="Rhomboid-like"/>
    <property type="match status" value="1"/>
</dbReference>
<keyword evidence="3 5" id="KW-1133">Transmembrane helix</keyword>
<evidence type="ECO:0000313" key="7">
    <source>
        <dbReference type="Proteomes" id="UP000694941"/>
    </source>
</evidence>
<feature type="transmembrane region" description="Helical" evidence="5">
    <location>
        <begin position="153"/>
        <end position="175"/>
    </location>
</feature>
<evidence type="ECO:0000256" key="2">
    <source>
        <dbReference type="ARBA" id="ARBA00022692"/>
    </source>
</evidence>
<dbReference type="PROSITE" id="PS50030">
    <property type="entry name" value="UBA"/>
    <property type="match status" value="1"/>
</dbReference>
<dbReference type="InterPro" id="IPR035952">
    <property type="entry name" value="Rhomboid-like_sf"/>
</dbReference>
<dbReference type="SUPFAM" id="SSF46934">
    <property type="entry name" value="UBA-like"/>
    <property type="match status" value="1"/>
</dbReference>
<feature type="transmembrane region" description="Helical" evidence="5">
    <location>
        <begin position="96"/>
        <end position="117"/>
    </location>
</feature>
<dbReference type="Pfam" id="PF01694">
    <property type="entry name" value="Rhomboid"/>
    <property type="match status" value="1"/>
</dbReference>
<feature type="transmembrane region" description="Helical" evidence="5">
    <location>
        <begin position="123"/>
        <end position="141"/>
    </location>
</feature>
<dbReference type="RefSeq" id="XP_022257480.1">
    <property type="nucleotide sequence ID" value="XM_022401772.1"/>
</dbReference>
<evidence type="ECO:0000256" key="5">
    <source>
        <dbReference type="SAM" id="Phobius"/>
    </source>
</evidence>
<proteinExistence type="predicted"/>
<dbReference type="InterPro" id="IPR022764">
    <property type="entry name" value="Peptidase_S54_rhomboid_dom"/>
</dbReference>
<dbReference type="PANTHER" id="PTHR43066:SF21">
    <property type="entry name" value="UBIQUITIN-ASSOCIATED DOMAIN-CONTAINING PROTEIN 2"/>
    <property type="match status" value="1"/>
</dbReference>
<dbReference type="SMART" id="SM00165">
    <property type="entry name" value="UBA"/>
    <property type="match status" value="1"/>
</dbReference>
<dbReference type="Proteomes" id="UP000694941">
    <property type="component" value="Unplaced"/>
</dbReference>
<sequence length="383" mass="43568">MAAILSHYSTIGFYKAPVSKGLLGCMFITSLALNVPLLAHIKQFVVYNVSDIFDKYEVWRVITSKICFLDTKDLVCGSLLIYYFRIFERRYGSHKFSSYLLATFTLATLLELASVFILRKLEFHVTTLPSGPFGLVFPLFVNYYTDFPRVAHVYIMGVPVTGKTMSYLLGLQVLANNTEVSMMRHMCSHLAGLICRWNLLRITDFIYVPKFLAHFAKITLGWLLKSAPPQEGVIPMGATLDIQRQQQLELLEQQRILSRAREIRENGQIQARQQMAQGYAERLVPASTQDSRLFPSSSSREVWENVFNLRRRRIGAEHENQWNMAGSSLESHGTIQPNDVTPVVEEKVQKLVEMGFERQSAVRALETSNNDLNAATTILLNET</sequence>
<name>A0ABM1TNM4_LIMPO</name>
<comment type="subcellular location">
    <subcellularLocation>
        <location evidence="1">Membrane</location>
        <topology evidence="1">Multi-pass membrane protein</topology>
    </subcellularLocation>
</comment>